<evidence type="ECO:0000256" key="8">
    <source>
        <dbReference type="SAM" id="Phobius"/>
    </source>
</evidence>
<feature type="transmembrane region" description="Helical" evidence="8">
    <location>
        <begin position="210"/>
        <end position="234"/>
    </location>
</feature>
<evidence type="ECO:0000256" key="1">
    <source>
        <dbReference type="ARBA" id="ARBA00004651"/>
    </source>
</evidence>
<reference evidence="9 10" key="1">
    <citation type="submission" date="2024-05" db="EMBL/GenBank/DDBJ databases">
        <title>Culex pipiens pipiens assembly and annotation.</title>
        <authorList>
            <person name="Alout H."/>
            <person name="Durand T."/>
        </authorList>
    </citation>
    <scope>NUCLEOTIDE SEQUENCE [LARGE SCALE GENOMIC DNA]</scope>
    <source>
        <strain evidence="9">HA-2024</strain>
        <tissue evidence="9">Whole body</tissue>
    </source>
</reference>
<protein>
    <recommendedName>
        <fullName evidence="11">Ionotropic receptor</fullName>
    </recommendedName>
</protein>
<accession>A0ABD1DSI8</accession>
<keyword evidence="6" id="KW-0675">Receptor</keyword>
<feature type="transmembrane region" description="Helical" evidence="8">
    <location>
        <begin position="458"/>
        <end position="479"/>
    </location>
</feature>
<evidence type="ECO:0000256" key="6">
    <source>
        <dbReference type="ARBA" id="ARBA00023170"/>
    </source>
</evidence>
<dbReference type="EMBL" id="JBEHCU010002740">
    <property type="protein sequence ID" value="KAL1402593.1"/>
    <property type="molecule type" value="Genomic_DNA"/>
</dbReference>
<evidence type="ECO:0000313" key="10">
    <source>
        <dbReference type="Proteomes" id="UP001562425"/>
    </source>
</evidence>
<evidence type="ECO:0000256" key="2">
    <source>
        <dbReference type="ARBA" id="ARBA00022475"/>
    </source>
</evidence>
<dbReference type="PANTHER" id="PTHR42643">
    <property type="entry name" value="IONOTROPIC RECEPTOR 20A-RELATED"/>
    <property type="match status" value="1"/>
</dbReference>
<evidence type="ECO:0000256" key="5">
    <source>
        <dbReference type="ARBA" id="ARBA00023136"/>
    </source>
</evidence>
<comment type="caution">
    <text evidence="9">The sequence shown here is derived from an EMBL/GenBank/DDBJ whole genome shotgun (WGS) entry which is preliminary data.</text>
</comment>
<evidence type="ECO:0000256" key="4">
    <source>
        <dbReference type="ARBA" id="ARBA00022989"/>
    </source>
</evidence>
<dbReference type="GO" id="GO:0005886">
    <property type="term" value="C:plasma membrane"/>
    <property type="evidence" value="ECO:0007669"/>
    <property type="project" value="UniProtKB-SubCell"/>
</dbReference>
<sequence length="489" mass="57416">MTTTNTTVVDPFEQKPSMIVVRCVLCDDPWSWKHLSEAQLMEVLKAFARLKFLNVVYLDLNRNSLLYLRYYKETVVRYNHLNVPPSELFVDQTRDLNGYKVYASCYFARPETTIFKEHKIFGRDFRWISETARHLNGSARIVKIDCEKGKVSRNECERRRQFRSNGKDRYEINLDPMHEDSMMPFAISAIEPDRDVIRVPRGQKLSIMELFLLPFSLNVWMLLVLVILVCWMVIHYYSNTFVNDPILASLCGIEKISFYQTGTTEKLLTMALTILFFFLLRAYETKLITLMTSYPYKEDPRDLQDLHRMGIKIAYYEGYSDQFFMHNPELQALIEAFPANTSAHLSHAEIGEETLINVIVTMTNCFHRKEIRPRYVILKNYQPGSTVRQFWMAPRSPLARELLKSQRIFFEAGIRRFLIDQVLFLFHLRSQMITHREQDLGLAQEEDDLLQADELIPAWYVLLYGLVLSGIVCGGEIILKKYWVSKRNI</sequence>
<name>A0ABD1DSI8_CULPP</name>
<dbReference type="PANTHER" id="PTHR42643:SF41">
    <property type="entry name" value="IONOTROPIC RECEPTOR 20A-RELATED"/>
    <property type="match status" value="1"/>
</dbReference>
<evidence type="ECO:0008006" key="11">
    <source>
        <dbReference type="Google" id="ProtNLM"/>
    </source>
</evidence>
<dbReference type="Proteomes" id="UP001562425">
    <property type="component" value="Unassembled WGS sequence"/>
</dbReference>
<proteinExistence type="predicted"/>
<keyword evidence="5 8" id="KW-0472">Membrane</keyword>
<dbReference type="AlphaFoldDB" id="A0ABD1DSI8"/>
<keyword evidence="2" id="KW-1003">Cell membrane</keyword>
<keyword evidence="4 8" id="KW-1133">Transmembrane helix</keyword>
<feature type="transmembrane region" description="Helical" evidence="8">
    <location>
        <begin position="267"/>
        <end position="283"/>
    </location>
</feature>
<keyword evidence="10" id="KW-1185">Reference proteome</keyword>
<dbReference type="InterPro" id="IPR052192">
    <property type="entry name" value="Insect_Ionotropic_Sensory_Rcpt"/>
</dbReference>
<evidence type="ECO:0000256" key="7">
    <source>
        <dbReference type="ARBA" id="ARBA00023180"/>
    </source>
</evidence>
<comment type="subcellular location">
    <subcellularLocation>
        <location evidence="1">Cell membrane</location>
        <topology evidence="1">Multi-pass membrane protein</topology>
    </subcellularLocation>
</comment>
<keyword evidence="3 8" id="KW-0812">Transmembrane</keyword>
<keyword evidence="7" id="KW-0325">Glycoprotein</keyword>
<organism evidence="9 10">
    <name type="scientific">Culex pipiens pipiens</name>
    <name type="common">Northern house mosquito</name>
    <dbReference type="NCBI Taxonomy" id="38569"/>
    <lineage>
        <taxon>Eukaryota</taxon>
        <taxon>Metazoa</taxon>
        <taxon>Ecdysozoa</taxon>
        <taxon>Arthropoda</taxon>
        <taxon>Hexapoda</taxon>
        <taxon>Insecta</taxon>
        <taxon>Pterygota</taxon>
        <taxon>Neoptera</taxon>
        <taxon>Endopterygota</taxon>
        <taxon>Diptera</taxon>
        <taxon>Nematocera</taxon>
        <taxon>Culicoidea</taxon>
        <taxon>Culicidae</taxon>
        <taxon>Culicinae</taxon>
        <taxon>Culicini</taxon>
        <taxon>Culex</taxon>
        <taxon>Culex</taxon>
    </lineage>
</organism>
<gene>
    <name evidence="9" type="ORF">pipiens_006025</name>
</gene>
<evidence type="ECO:0000313" key="9">
    <source>
        <dbReference type="EMBL" id="KAL1402593.1"/>
    </source>
</evidence>
<evidence type="ECO:0000256" key="3">
    <source>
        <dbReference type="ARBA" id="ARBA00022692"/>
    </source>
</evidence>